<evidence type="ECO:0000313" key="1">
    <source>
        <dbReference type="EMBL" id="GES79760.1"/>
    </source>
</evidence>
<organism evidence="1 2">
    <name type="scientific">Rhizophagus clarus</name>
    <dbReference type="NCBI Taxonomy" id="94130"/>
    <lineage>
        <taxon>Eukaryota</taxon>
        <taxon>Fungi</taxon>
        <taxon>Fungi incertae sedis</taxon>
        <taxon>Mucoromycota</taxon>
        <taxon>Glomeromycotina</taxon>
        <taxon>Glomeromycetes</taxon>
        <taxon>Glomerales</taxon>
        <taxon>Glomeraceae</taxon>
        <taxon>Rhizophagus</taxon>
    </lineage>
</organism>
<dbReference type="AlphaFoldDB" id="A0A8H3QG92"/>
<reference evidence="1" key="1">
    <citation type="submission" date="2019-10" db="EMBL/GenBank/DDBJ databases">
        <title>Conservation and host-specific expression of non-tandemly repeated heterogenous ribosome RNA gene in arbuscular mycorrhizal fungi.</title>
        <authorList>
            <person name="Maeda T."/>
            <person name="Kobayashi Y."/>
            <person name="Nakagawa T."/>
            <person name="Ezawa T."/>
            <person name="Yamaguchi K."/>
            <person name="Bino T."/>
            <person name="Nishimoto Y."/>
            <person name="Shigenobu S."/>
            <person name="Kawaguchi M."/>
        </authorList>
    </citation>
    <scope>NUCLEOTIDE SEQUENCE</scope>
    <source>
        <strain evidence="1">HR1</strain>
    </source>
</reference>
<comment type="caution">
    <text evidence="1">The sequence shown here is derived from an EMBL/GenBank/DDBJ whole genome shotgun (WGS) entry which is preliminary data.</text>
</comment>
<evidence type="ECO:0000313" key="2">
    <source>
        <dbReference type="Proteomes" id="UP000615446"/>
    </source>
</evidence>
<sequence>MLKIKIKKRIYKKFGPTFISKDRMISMMNEWIYYEIKIQIAFHYLSNKVYVLHVSIAIHCVRQLATSDRGNVVNRNELPWFFCKE</sequence>
<dbReference type="Proteomes" id="UP000615446">
    <property type="component" value="Unassembled WGS sequence"/>
</dbReference>
<dbReference type="EMBL" id="BLAL01000044">
    <property type="protein sequence ID" value="GES79760.1"/>
    <property type="molecule type" value="Genomic_DNA"/>
</dbReference>
<protein>
    <submittedName>
        <fullName evidence="1">Uncharacterized protein</fullName>
    </submittedName>
</protein>
<name>A0A8H3QG92_9GLOM</name>
<accession>A0A8H3QG92</accession>
<gene>
    <name evidence="1" type="ORF">RCL2_000705900</name>
</gene>
<proteinExistence type="predicted"/>